<organism evidence="1 2">
    <name type="scientific">Gryllotalpicola koreensis</name>
    <dbReference type="NCBI Taxonomy" id="993086"/>
    <lineage>
        <taxon>Bacteria</taxon>
        <taxon>Bacillati</taxon>
        <taxon>Actinomycetota</taxon>
        <taxon>Actinomycetes</taxon>
        <taxon>Micrococcales</taxon>
        <taxon>Microbacteriaceae</taxon>
        <taxon>Gryllotalpicola</taxon>
    </lineage>
</organism>
<name>A0ABP8A2P9_9MICO</name>
<sequence>MPKFPSADTVADDTRPVFETVIGHGSLLRVGDGFLVQQTRPVRSQLNPTFVTNVPQTVAHLHLTPEEARQWMSALADFAYPQDEPVDVDLLLAEAAEAEV</sequence>
<keyword evidence="2" id="KW-1185">Reference proteome</keyword>
<reference evidence="2" key="1">
    <citation type="journal article" date="2019" name="Int. J. Syst. Evol. Microbiol.">
        <title>The Global Catalogue of Microorganisms (GCM) 10K type strain sequencing project: providing services to taxonomists for standard genome sequencing and annotation.</title>
        <authorList>
            <consortium name="The Broad Institute Genomics Platform"/>
            <consortium name="The Broad Institute Genome Sequencing Center for Infectious Disease"/>
            <person name="Wu L."/>
            <person name="Ma J."/>
        </authorList>
    </citation>
    <scope>NUCLEOTIDE SEQUENCE [LARGE SCALE GENOMIC DNA]</scope>
    <source>
        <strain evidence="2">JCM 17591</strain>
    </source>
</reference>
<dbReference type="Proteomes" id="UP001501079">
    <property type="component" value="Unassembled WGS sequence"/>
</dbReference>
<protein>
    <recommendedName>
        <fullName evidence="3">MmcQ/YjbR family DNA-binding protein</fullName>
    </recommendedName>
</protein>
<accession>A0ABP8A2P9</accession>
<comment type="caution">
    <text evidence="1">The sequence shown here is derived from an EMBL/GenBank/DDBJ whole genome shotgun (WGS) entry which is preliminary data.</text>
</comment>
<dbReference type="RefSeq" id="WP_344754590.1">
    <property type="nucleotide sequence ID" value="NZ_BAABBW010000004.1"/>
</dbReference>
<proteinExistence type="predicted"/>
<evidence type="ECO:0000313" key="1">
    <source>
        <dbReference type="EMBL" id="GAA4176359.1"/>
    </source>
</evidence>
<dbReference type="EMBL" id="BAABBW010000004">
    <property type="protein sequence ID" value="GAA4176359.1"/>
    <property type="molecule type" value="Genomic_DNA"/>
</dbReference>
<evidence type="ECO:0008006" key="3">
    <source>
        <dbReference type="Google" id="ProtNLM"/>
    </source>
</evidence>
<evidence type="ECO:0000313" key="2">
    <source>
        <dbReference type="Proteomes" id="UP001501079"/>
    </source>
</evidence>
<gene>
    <name evidence="1" type="ORF">GCM10022287_23430</name>
</gene>